<accession>A0A811MZW6</accession>
<dbReference type="EMBL" id="CAJGYO010000002">
    <property type="protein sequence ID" value="CAD6214847.1"/>
    <property type="molecule type" value="Genomic_DNA"/>
</dbReference>
<comment type="caution">
    <text evidence="1">The sequence shown here is derived from an EMBL/GenBank/DDBJ whole genome shotgun (WGS) entry which is preliminary data.</text>
</comment>
<dbReference type="SUPFAM" id="SSF56112">
    <property type="entry name" value="Protein kinase-like (PK-like)"/>
    <property type="match status" value="1"/>
</dbReference>
<gene>
    <name evidence="1" type="ORF">NCGR_LOCUS10132</name>
</gene>
<evidence type="ECO:0000313" key="1">
    <source>
        <dbReference type="EMBL" id="CAD6214847.1"/>
    </source>
</evidence>
<dbReference type="Proteomes" id="UP000604825">
    <property type="component" value="Unassembled WGS sequence"/>
</dbReference>
<dbReference type="AlphaFoldDB" id="A0A811MZW6"/>
<dbReference type="PANTHER" id="PTHR45631:SF6">
    <property type="entry name" value="OS09G0352000 PROTEIN"/>
    <property type="match status" value="1"/>
</dbReference>
<sequence length="152" mass="17151">MRSESSPHGLDEFLAEVQSLTKVHHRNLVSSIGYCWEKDHLALFGMLIQYLFDKFPNWQKIGSPAIGDLQGDIICPLMEGTVPMPAQWCTSSRPKRVWLLHIQPFSLYFPAAIYVFDCSKLKDQRNRGKGRVPLLPAVVLTMVKAVGLPSKV</sequence>
<dbReference type="Gene3D" id="3.30.200.20">
    <property type="entry name" value="Phosphorylase Kinase, domain 1"/>
    <property type="match status" value="1"/>
</dbReference>
<dbReference type="PANTHER" id="PTHR45631">
    <property type="entry name" value="OS07G0107800 PROTEIN-RELATED"/>
    <property type="match status" value="1"/>
</dbReference>
<name>A0A811MZW6_9POAL</name>
<keyword evidence="2" id="KW-1185">Reference proteome</keyword>
<evidence type="ECO:0000313" key="2">
    <source>
        <dbReference type="Proteomes" id="UP000604825"/>
    </source>
</evidence>
<proteinExistence type="predicted"/>
<evidence type="ECO:0008006" key="3">
    <source>
        <dbReference type="Google" id="ProtNLM"/>
    </source>
</evidence>
<dbReference type="InterPro" id="IPR011009">
    <property type="entry name" value="Kinase-like_dom_sf"/>
</dbReference>
<reference evidence="1" key="1">
    <citation type="submission" date="2020-10" db="EMBL/GenBank/DDBJ databases">
        <authorList>
            <person name="Han B."/>
            <person name="Lu T."/>
            <person name="Zhao Q."/>
            <person name="Huang X."/>
            <person name="Zhao Y."/>
        </authorList>
    </citation>
    <scope>NUCLEOTIDE SEQUENCE</scope>
</reference>
<dbReference type="OrthoDB" id="10643072at2759"/>
<organism evidence="1 2">
    <name type="scientific">Miscanthus lutarioriparius</name>
    <dbReference type="NCBI Taxonomy" id="422564"/>
    <lineage>
        <taxon>Eukaryota</taxon>
        <taxon>Viridiplantae</taxon>
        <taxon>Streptophyta</taxon>
        <taxon>Embryophyta</taxon>
        <taxon>Tracheophyta</taxon>
        <taxon>Spermatophyta</taxon>
        <taxon>Magnoliopsida</taxon>
        <taxon>Liliopsida</taxon>
        <taxon>Poales</taxon>
        <taxon>Poaceae</taxon>
        <taxon>PACMAD clade</taxon>
        <taxon>Panicoideae</taxon>
        <taxon>Andropogonodae</taxon>
        <taxon>Andropogoneae</taxon>
        <taxon>Saccharinae</taxon>
        <taxon>Miscanthus</taxon>
    </lineage>
</organism>
<protein>
    <recommendedName>
        <fullName evidence="3">Serine-threonine/tyrosine-protein kinase catalytic domain-containing protein</fullName>
    </recommendedName>
</protein>